<dbReference type="PANTHER" id="PTHR44858:SF1">
    <property type="entry name" value="UDP-N-ACETYLGLUCOSAMINE--PEPTIDE N-ACETYLGLUCOSAMINYLTRANSFERASE SPINDLY-RELATED"/>
    <property type="match status" value="1"/>
</dbReference>
<dbReference type="Pfam" id="PF13432">
    <property type="entry name" value="TPR_16"/>
    <property type="match status" value="1"/>
</dbReference>
<dbReference type="SMART" id="SM00028">
    <property type="entry name" value="TPR"/>
    <property type="match status" value="4"/>
</dbReference>
<proteinExistence type="predicted"/>
<feature type="compositionally biased region" description="Polar residues" evidence="4">
    <location>
        <begin position="766"/>
        <end position="775"/>
    </location>
</feature>
<dbReference type="GO" id="GO:0046813">
    <property type="term" value="P:receptor-mediated virion attachment to host cell"/>
    <property type="evidence" value="ECO:0007669"/>
    <property type="project" value="TreeGrafter"/>
</dbReference>
<evidence type="ECO:0000256" key="1">
    <source>
        <dbReference type="ARBA" id="ARBA00022737"/>
    </source>
</evidence>
<dbReference type="Proteomes" id="UP000663824">
    <property type="component" value="Unassembled WGS sequence"/>
</dbReference>
<evidence type="ECO:0000313" key="6">
    <source>
        <dbReference type="Proteomes" id="UP000663824"/>
    </source>
</evidence>
<accession>A0A816SFN0</accession>
<keyword evidence="1" id="KW-0677">Repeat</keyword>
<reference evidence="5" key="1">
    <citation type="submission" date="2021-02" db="EMBL/GenBank/DDBJ databases">
        <authorList>
            <person name="Nowell W R."/>
        </authorList>
    </citation>
    <scope>NUCLEOTIDE SEQUENCE</scope>
</reference>
<dbReference type="InterPro" id="IPR011990">
    <property type="entry name" value="TPR-like_helical_dom_sf"/>
</dbReference>
<dbReference type="PROSITE" id="PS50005">
    <property type="entry name" value="TPR"/>
    <property type="match status" value="2"/>
</dbReference>
<keyword evidence="2 3" id="KW-0802">TPR repeat</keyword>
<comment type="caution">
    <text evidence="5">The sequence shown here is derived from an EMBL/GenBank/DDBJ whole genome shotgun (WGS) entry which is preliminary data.</text>
</comment>
<name>A0A816SFN0_9BILA</name>
<feature type="repeat" description="TPR" evidence="3">
    <location>
        <begin position="63"/>
        <end position="96"/>
    </location>
</feature>
<dbReference type="InterPro" id="IPR050498">
    <property type="entry name" value="Ycf3"/>
</dbReference>
<organism evidence="5 6">
    <name type="scientific">Rotaria magnacalcarata</name>
    <dbReference type="NCBI Taxonomy" id="392030"/>
    <lineage>
        <taxon>Eukaryota</taxon>
        <taxon>Metazoa</taxon>
        <taxon>Spiralia</taxon>
        <taxon>Gnathifera</taxon>
        <taxon>Rotifera</taxon>
        <taxon>Eurotatoria</taxon>
        <taxon>Bdelloidea</taxon>
        <taxon>Philodinida</taxon>
        <taxon>Philodinidae</taxon>
        <taxon>Rotaria</taxon>
    </lineage>
</organism>
<dbReference type="Gene3D" id="1.25.40.10">
    <property type="entry name" value="Tetratricopeptide repeat domain"/>
    <property type="match status" value="2"/>
</dbReference>
<evidence type="ECO:0000256" key="4">
    <source>
        <dbReference type="SAM" id="MobiDB-lite"/>
    </source>
</evidence>
<sequence>MTETSIDIPLAIVPNTNTTNGIEIQDKKPLKYISSGRSYARNGNYSDAITNLKHAIHLQPSNSEAFYYLGLVYLEKRQYGDAIEALKAAIQNSNTGQNENTNHYYFKYAFACQNNDQLEEAVKYYTRFIENTTEENQYPGLLNRGICYDKLERYREALSGFDDALKSTNEQVKPYCLSCRARVKAKLDDQKGALKDYDEAVSHTAAFIEQMKPPKKVNNTSILKVLTMTMDPYTPVGILLDGIKEDKSGNSIRAMLGFNKLLDEPEAFQQQIEDLQKQADKESSPVILQTIILNINLAKIALVTVDRHKKAMKKFSVNANLKIYYCSIYFKLEEIFTACKTVASKLVTPIGGKLAGYTEAVTLVGQVISTVPLVGEPLSMIAQPIATLLEHVDYKQQKNTMSRIANLGSTQELWDTSQRVAEALTEIYEPLLLQLVPLETELQIAERAPPAKWSDCFTKPNWWISKKLAVRVLKEEAYIKRAREIGEYAVALVLQSLLQLDSVDEVKKQMDKNTINDAKERQNSNLIKVEHKQMDENSIDEAPQQKYPISTDEEQEPLFQKLIDVVCIPKEQREGKNKNVKSLFRDRIISTKTPNKKWTLDAQKIYFQDEQRLKQLRKFGLITKNNEHYNFNMWLEMNCTNNIKLHKKWNEQEKQQKQRRIQSAKTTAESRVTSDIRLPDFTRWTRKDFIKNGFEYYPDNCRPQTATMAEWHRLGRKDSKTGSSIFDRNPYLDWPPQRSKKPNKTQTVGTSPIPISTPTKSSQTQLLRDTQSPSSDNKEIFPIFNTSIPLDLLENKF</sequence>
<feature type="compositionally biased region" description="Low complexity" evidence="4">
    <location>
        <begin position="750"/>
        <end position="765"/>
    </location>
</feature>
<protein>
    <submittedName>
        <fullName evidence="5">Uncharacterized protein</fullName>
    </submittedName>
</protein>
<evidence type="ECO:0000256" key="3">
    <source>
        <dbReference type="PROSITE-ProRule" id="PRU00339"/>
    </source>
</evidence>
<gene>
    <name evidence="5" type="ORF">MBJ925_LOCUS19245</name>
</gene>
<dbReference type="SUPFAM" id="SSF48452">
    <property type="entry name" value="TPR-like"/>
    <property type="match status" value="1"/>
</dbReference>
<dbReference type="InterPro" id="IPR019734">
    <property type="entry name" value="TPR_rpt"/>
</dbReference>
<dbReference type="AlphaFoldDB" id="A0A816SFN0"/>
<evidence type="ECO:0000313" key="5">
    <source>
        <dbReference type="EMBL" id="CAF2084522.1"/>
    </source>
</evidence>
<dbReference type="PANTHER" id="PTHR44858">
    <property type="entry name" value="TETRATRICOPEPTIDE REPEAT PROTEIN 6"/>
    <property type="match status" value="1"/>
</dbReference>
<dbReference type="EMBL" id="CAJNRE010009746">
    <property type="protein sequence ID" value="CAF2084522.1"/>
    <property type="molecule type" value="Genomic_DNA"/>
</dbReference>
<feature type="region of interest" description="Disordered" evidence="4">
    <location>
        <begin position="718"/>
        <end position="780"/>
    </location>
</feature>
<feature type="repeat" description="TPR" evidence="3">
    <location>
        <begin position="29"/>
        <end position="62"/>
    </location>
</feature>
<evidence type="ECO:0000256" key="2">
    <source>
        <dbReference type="ARBA" id="ARBA00022803"/>
    </source>
</evidence>